<dbReference type="AlphaFoldDB" id="A0AAD4M441"/>
<feature type="region of interest" description="Disordered" evidence="1">
    <location>
        <begin position="470"/>
        <end position="495"/>
    </location>
</feature>
<dbReference type="InterPro" id="IPR008936">
    <property type="entry name" value="Rho_GTPase_activation_prot"/>
</dbReference>
<dbReference type="PANTHER" id="PTHR28093">
    <property type="entry name" value="MORPHOGENESIS-RELATED PROTEIN MSB1"/>
    <property type="match status" value="1"/>
</dbReference>
<feature type="region of interest" description="Disordered" evidence="1">
    <location>
        <begin position="651"/>
        <end position="685"/>
    </location>
</feature>
<name>A0AAD4M441_9AGAM</name>
<feature type="compositionally biased region" description="Basic residues" evidence="1">
    <location>
        <begin position="553"/>
        <end position="562"/>
    </location>
</feature>
<feature type="compositionally biased region" description="Low complexity" evidence="1">
    <location>
        <begin position="667"/>
        <end position="685"/>
    </location>
</feature>
<protein>
    <recommendedName>
        <fullName evidence="2">Meiotically up-regulated protein Msb1/Mug8 domain-containing protein</fullName>
    </recommendedName>
</protein>
<dbReference type="Gene3D" id="1.10.555.10">
    <property type="entry name" value="Rho GTPase activation protein"/>
    <property type="match status" value="1"/>
</dbReference>
<reference evidence="3" key="1">
    <citation type="journal article" date="2022" name="New Phytol.">
        <title>Evolutionary transition to the ectomycorrhizal habit in the genomes of a hyperdiverse lineage of mushroom-forming fungi.</title>
        <authorList>
            <person name="Looney B."/>
            <person name="Miyauchi S."/>
            <person name="Morin E."/>
            <person name="Drula E."/>
            <person name="Courty P.E."/>
            <person name="Kohler A."/>
            <person name="Kuo A."/>
            <person name="LaButti K."/>
            <person name="Pangilinan J."/>
            <person name="Lipzen A."/>
            <person name="Riley R."/>
            <person name="Andreopoulos W."/>
            <person name="He G."/>
            <person name="Johnson J."/>
            <person name="Nolan M."/>
            <person name="Tritt A."/>
            <person name="Barry K.W."/>
            <person name="Grigoriev I.V."/>
            <person name="Nagy L.G."/>
            <person name="Hibbett D."/>
            <person name="Henrissat B."/>
            <person name="Matheny P.B."/>
            <person name="Labbe J."/>
            <person name="Martin F.M."/>
        </authorList>
    </citation>
    <scope>NUCLEOTIDE SEQUENCE</scope>
    <source>
        <strain evidence="3">BPL690</strain>
    </source>
</reference>
<dbReference type="Proteomes" id="UP001203297">
    <property type="component" value="Unassembled WGS sequence"/>
</dbReference>
<proteinExistence type="predicted"/>
<feature type="region of interest" description="Disordered" evidence="1">
    <location>
        <begin position="53"/>
        <end position="89"/>
    </location>
</feature>
<dbReference type="InterPro" id="IPR012965">
    <property type="entry name" value="Msb1/Mug8_dom"/>
</dbReference>
<comment type="caution">
    <text evidence="3">The sequence shown here is derived from an EMBL/GenBank/DDBJ whole genome shotgun (WGS) entry which is preliminary data.</text>
</comment>
<feature type="compositionally biased region" description="Basic and acidic residues" evidence="1">
    <location>
        <begin position="803"/>
        <end position="814"/>
    </location>
</feature>
<organism evidence="3 4">
    <name type="scientific">Multifurca ochricompacta</name>
    <dbReference type="NCBI Taxonomy" id="376703"/>
    <lineage>
        <taxon>Eukaryota</taxon>
        <taxon>Fungi</taxon>
        <taxon>Dikarya</taxon>
        <taxon>Basidiomycota</taxon>
        <taxon>Agaricomycotina</taxon>
        <taxon>Agaricomycetes</taxon>
        <taxon>Russulales</taxon>
        <taxon>Russulaceae</taxon>
        <taxon>Multifurca</taxon>
    </lineage>
</organism>
<keyword evidence="4" id="KW-1185">Reference proteome</keyword>
<feature type="compositionally biased region" description="Low complexity" evidence="1">
    <location>
        <begin position="947"/>
        <end position="958"/>
    </location>
</feature>
<evidence type="ECO:0000313" key="3">
    <source>
        <dbReference type="EMBL" id="KAI0298969.1"/>
    </source>
</evidence>
<feature type="compositionally biased region" description="Basic and acidic residues" evidence="1">
    <location>
        <begin position="13"/>
        <end position="25"/>
    </location>
</feature>
<feature type="compositionally biased region" description="Basic and acidic residues" evidence="1">
    <location>
        <begin position="59"/>
        <end position="69"/>
    </location>
</feature>
<dbReference type="InterPro" id="IPR037508">
    <property type="entry name" value="Msb1/Mug8"/>
</dbReference>
<evidence type="ECO:0000313" key="4">
    <source>
        <dbReference type="Proteomes" id="UP001203297"/>
    </source>
</evidence>
<accession>A0AAD4M441</accession>
<evidence type="ECO:0000259" key="2">
    <source>
        <dbReference type="Pfam" id="PF08101"/>
    </source>
</evidence>
<dbReference type="Pfam" id="PF08101">
    <property type="entry name" value="Msb1-Mug8_dom"/>
    <property type="match status" value="1"/>
</dbReference>
<feature type="region of interest" description="Disordered" evidence="1">
    <location>
        <begin position="1"/>
        <end position="27"/>
    </location>
</feature>
<dbReference type="EMBL" id="WTXG01000025">
    <property type="protein sequence ID" value="KAI0298969.1"/>
    <property type="molecule type" value="Genomic_DNA"/>
</dbReference>
<sequence length="1125" mass="120474">MPSFLSKLLGRKKTQEPDSFADKRGQPSSLLEGKFEAVSPNVSPSAAHFTDLSAAQIKGTDKPKDKDTPFHLFRTKSRPSSDSPTVEKAVPDVPHLSLNLPITKDRGQALDVVFESDPEAFALLNEAAIGERRLTPHETLSLCARVLKPSSSMVQHRLISLYLLSLASKSPTTTTLPTSPDSPAAFESELHYTCSPYDVAAVLRWGLRHLKLDGTSFGKGSGDWTWYNTFAEAERTNSYPLDAFSKSLIPQLPAIHSELLLAILDIISSLSARCEANGSSGSKLSKFFGLWLLTVEHSPEGDDWNAFYDRWDRAGRILEHLFLARIRDDAHRMPRRLTELVEHYPYPRGVEVLEDNLWPRSRFSTRDYDALFVRLDTEYTGVLKPRSHPLRLIADALRSQSATESATSEDSDLWETIKKASLASDTLESTSDTAPTEPIPVFSNVFSDETIRLFSLIPVDASNKDKTTPTFALHSPISPGRPRSFSLPESPRSPFQVEQGRASTFVHTHTPTDWLQFSSQGFGTTPGTRDLVATLWDNDVEVTTPPSMSLSRKSSRRAHSRRSSVDSPSAQTPVLPLPAVSAPLTSKTTLIAKVKVDEAFIDFWADALLDPISKPWPRFVLCQLKPLPFAVASTTPALTWLVIEQRFVRPASAPPSKEEVEGPTAQPRLRASSPRPSSRVESSRLSAAFSLAGDPKSPKELFSRLPQVGEFGEGMNETGRGAVAAAAEGSETEVKDGVKDRTGQDIAPAPTAIDAVAVATNDVAATVLLEPAGVPTLEGDKALKGQSNATDPPQNGLAHNGHHHDGGCKAEPKTTAHVPLDANGAMLPPALDEPVTTEAGLPAQEPGAEAGITRPTTEPSVTAPYFTGMPLLPYCPLLYCCCASGARTSLRSIISPGAICNVSCGCDPCRLEARCRLQSCHCGDYCGRGQPPPQDSPTVGEPKFSNAPASESESAAPALEVTVTTQVAEAEPGQAVPAELAPPACKDHPAAVTKGRAATLDGTAPTDAIPTVSGAAPAILLLRVNDGKAAAPTGVSRPIAIVEKETQVTATTALSGKAAVPPPESFDYPAVAHVEPGHATPTALPAGRGHPLRVTLEEQYTTTGPDLGCLRLLPTYPLAQGSLPR</sequence>
<evidence type="ECO:0000256" key="1">
    <source>
        <dbReference type="SAM" id="MobiDB-lite"/>
    </source>
</evidence>
<feature type="region of interest" description="Disordered" evidence="1">
    <location>
        <begin position="931"/>
        <end position="958"/>
    </location>
</feature>
<feature type="region of interest" description="Disordered" evidence="1">
    <location>
        <begin position="544"/>
        <end position="575"/>
    </location>
</feature>
<feature type="region of interest" description="Disordered" evidence="1">
    <location>
        <begin position="778"/>
        <end position="833"/>
    </location>
</feature>
<feature type="domain" description="Meiotically up-regulated protein Msb1/Mug8" evidence="2">
    <location>
        <begin position="224"/>
        <end position="348"/>
    </location>
</feature>
<gene>
    <name evidence="3" type="ORF">B0F90DRAFT_1729691</name>
</gene>
<dbReference type="PANTHER" id="PTHR28093:SF1">
    <property type="entry name" value="MORPHOGENESIS-RELATED PROTEIN MSB1"/>
    <property type="match status" value="1"/>
</dbReference>